<protein>
    <submittedName>
        <fullName evidence="1">Uncharacterized protein</fullName>
    </submittedName>
</protein>
<dbReference type="AlphaFoldDB" id="A0AAV4UJG5"/>
<dbReference type="Proteomes" id="UP001054945">
    <property type="component" value="Unassembled WGS sequence"/>
</dbReference>
<sequence>MSGRLDVTKVLNILVETHVTCYTLTKVKRALSFEWAKMETPVLVKLTIGEGKFVSLYDIKWAATSCSESLVKKLLLSQAHRQYLRLDFYISKLSNGHVSLQQSQRAYLIIYWKKIK</sequence>
<proteinExistence type="predicted"/>
<keyword evidence="2" id="KW-1185">Reference proteome</keyword>
<name>A0AAV4UJG5_CAEEX</name>
<evidence type="ECO:0000313" key="2">
    <source>
        <dbReference type="Proteomes" id="UP001054945"/>
    </source>
</evidence>
<dbReference type="EMBL" id="BPLR01012980">
    <property type="protein sequence ID" value="GIY57871.1"/>
    <property type="molecule type" value="Genomic_DNA"/>
</dbReference>
<organism evidence="1 2">
    <name type="scientific">Caerostris extrusa</name>
    <name type="common">Bark spider</name>
    <name type="synonym">Caerostris bankana</name>
    <dbReference type="NCBI Taxonomy" id="172846"/>
    <lineage>
        <taxon>Eukaryota</taxon>
        <taxon>Metazoa</taxon>
        <taxon>Ecdysozoa</taxon>
        <taxon>Arthropoda</taxon>
        <taxon>Chelicerata</taxon>
        <taxon>Arachnida</taxon>
        <taxon>Araneae</taxon>
        <taxon>Araneomorphae</taxon>
        <taxon>Entelegynae</taxon>
        <taxon>Araneoidea</taxon>
        <taxon>Araneidae</taxon>
        <taxon>Caerostris</taxon>
    </lineage>
</organism>
<evidence type="ECO:0000313" key="1">
    <source>
        <dbReference type="EMBL" id="GIY57871.1"/>
    </source>
</evidence>
<accession>A0AAV4UJG5</accession>
<reference evidence="1 2" key="1">
    <citation type="submission" date="2021-06" db="EMBL/GenBank/DDBJ databases">
        <title>Caerostris extrusa draft genome.</title>
        <authorList>
            <person name="Kono N."/>
            <person name="Arakawa K."/>
        </authorList>
    </citation>
    <scope>NUCLEOTIDE SEQUENCE [LARGE SCALE GENOMIC DNA]</scope>
</reference>
<gene>
    <name evidence="1" type="ORF">CEXT_434831</name>
</gene>
<comment type="caution">
    <text evidence="1">The sequence shown here is derived from an EMBL/GenBank/DDBJ whole genome shotgun (WGS) entry which is preliminary data.</text>
</comment>